<reference evidence="1" key="1">
    <citation type="submission" date="2018-11" db="EMBL/GenBank/DDBJ databases">
        <authorList>
            <person name="Alioto T."/>
            <person name="Alioto T."/>
        </authorList>
    </citation>
    <scope>NUCLEOTIDE SEQUENCE</scope>
</reference>
<gene>
    <name evidence="1" type="ORF">MGAL_10B003700</name>
</gene>
<dbReference type="OrthoDB" id="6052932at2759"/>
<accession>A0A8B6H4E1</accession>
<name>A0A8B6H4E1_MYTGA</name>
<evidence type="ECO:0000313" key="2">
    <source>
        <dbReference type="Proteomes" id="UP000596742"/>
    </source>
</evidence>
<sequence>MIQNLSTKTFNCKSFFGKVLHQLNLADGKLSQLKEEMETMKQMSSDVQVFLGTREINKTLCEEIKSIKGIIDNTFEIKIEIDSSITSLMNCVDRLGVISVEEIHSELEFKDVKLDQAQRQIYVSTGNSHRVVDVKLQQRIKMKGTEMRMGVTGCLILTNGNILIADILRENQVIEYDGEGQHVRYISCSGEPYYLTLIDPDRFAVTYLDLSKIDIIHQCKTQVQTIPTKNECRGISYQDDQLFVIMDSIGIVVFDLLGKIINTLATDSQKVYSITTAKDMIYYTNEKEKTVHCLRLTGQEIWMYQFESFILPRGVSVADNNDLFVICPKSNNLFIINQNGLDFKILLDKPDLRTKPRALCYNSDRKELLVCSEDGRTAAVYTVILG</sequence>
<dbReference type="InterPro" id="IPR011042">
    <property type="entry name" value="6-blade_b-propeller_TolB-like"/>
</dbReference>
<evidence type="ECO:0000313" key="1">
    <source>
        <dbReference type="EMBL" id="VDI73863.1"/>
    </source>
</evidence>
<proteinExistence type="predicted"/>
<dbReference type="AlphaFoldDB" id="A0A8B6H4E1"/>
<organism evidence="1 2">
    <name type="scientific">Mytilus galloprovincialis</name>
    <name type="common">Mediterranean mussel</name>
    <dbReference type="NCBI Taxonomy" id="29158"/>
    <lineage>
        <taxon>Eukaryota</taxon>
        <taxon>Metazoa</taxon>
        <taxon>Spiralia</taxon>
        <taxon>Lophotrochozoa</taxon>
        <taxon>Mollusca</taxon>
        <taxon>Bivalvia</taxon>
        <taxon>Autobranchia</taxon>
        <taxon>Pteriomorphia</taxon>
        <taxon>Mytilida</taxon>
        <taxon>Mytiloidea</taxon>
        <taxon>Mytilidae</taxon>
        <taxon>Mytilinae</taxon>
        <taxon>Mytilus</taxon>
    </lineage>
</organism>
<protein>
    <submittedName>
        <fullName evidence="1">Uncharacterized protein</fullName>
    </submittedName>
</protein>
<dbReference type="EMBL" id="UYJE01009484">
    <property type="protein sequence ID" value="VDI73863.1"/>
    <property type="molecule type" value="Genomic_DNA"/>
</dbReference>
<dbReference type="Gene3D" id="2.120.10.30">
    <property type="entry name" value="TolB, C-terminal domain"/>
    <property type="match status" value="1"/>
</dbReference>
<dbReference type="Proteomes" id="UP000596742">
    <property type="component" value="Unassembled WGS sequence"/>
</dbReference>
<comment type="caution">
    <text evidence="1">The sequence shown here is derived from an EMBL/GenBank/DDBJ whole genome shotgun (WGS) entry which is preliminary data.</text>
</comment>
<dbReference type="SUPFAM" id="SSF63829">
    <property type="entry name" value="Calcium-dependent phosphotriesterase"/>
    <property type="match status" value="1"/>
</dbReference>
<keyword evidence="2" id="KW-1185">Reference proteome</keyword>